<feature type="short sequence motif" description="VHIID" evidence="3">
    <location>
        <begin position="418"/>
        <end position="422"/>
    </location>
</feature>
<reference evidence="6" key="1">
    <citation type="journal article" date="2019" name="Curr. Biol.">
        <title>Genome Sequence of Striga asiatica Provides Insight into the Evolution of Plant Parasitism.</title>
        <authorList>
            <person name="Yoshida S."/>
            <person name="Kim S."/>
            <person name="Wafula E.K."/>
            <person name="Tanskanen J."/>
            <person name="Kim Y.M."/>
            <person name="Honaas L."/>
            <person name="Yang Z."/>
            <person name="Spallek T."/>
            <person name="Conn C.E."/>
            <person name="Ichihashi Y."/>
            <person name="Cheong K."/>
            <person name="Cui S."/>
            <person name="Der J.P."/>
            <person name="Gundlach H."/>
            <person name="Jiao Y."/>
            <person name="Hori C."/>
            <person name="Ishida J.K."/>
            <person name="Kasahara H."/>
            <person name="Kiba T."/>
            <person name="Kim M.S."/>
            <person name="Koo N."/>
            <person name="Laohavisit A."/>
            <person name="Lee Y.H."/>
            <person name="Lumba S."/>
            <person name="McCourt P."/>
            <person name="Mortimer J.C."/>
            <person name="Mutuku J.M."/>
            <person name="Nomura T."/>
            <person name="Sasaki-Sekimoto Y."/>
            <person name="Seto Y."/>
            <person name="Wang Y."/>
            <person name="Wakatake T."/>
            <person name="Sakakibara H."/>
            <person name="Demura T."/>
            <person name="Yamaguchi S."/>
            <person name="Yoneyama K."/>
            <person name="Manabe R.I."/>
            <person name="Nelson D.C."/>
            <person name="Schulman A.H."/>
            <person name="Timko M.P."/>
            <person name="dePamphilis C.W."/>
            <person name="Choi D."/>
            <person name="Shirasu K."/>
        </authorList>
    </citation>
    <scope>NUCLEOTIDE SEQUENCE [LARGE SCALE GENOMIC DNA]</scope>
    <source>
        <strain evidence="6">cv. UVA1</strain>
    </source>
</reference>
<evidence type="ECO:0000313" key="5">
    <source>
        <dbReference type="EMBL" id="GER57270.1"/>
    </source>
</evidence>
<dbReference type="PROSITE" id="PS50985">
    <property type="entry name" value="GRAS"/>
    <property type="match status" value="1"/>
</dbReference>
<accession>A0A5A7RJA9</accession>
<feature type="region of interest" description="SAW" evidence="3">
    <location>
        <begin position="609"/>
        <end position="684"/>
    </location>
</feature>
<proteinExistence type="inferred from homology"/>
<name>A0A5A7RJA9_STRAF</name>
<feature type="region of interest" description="VHIID" evidence="3">
    <location>
        <begin position="387"/>
        <end position="452"/>
    </location>
</feature>
<dbReference type="Proteomes" id="UP000325081">
    <property type="component" value="Unassembled WGS sequence"/>
</dbReference>
<comment type="similarity">
    <text evidence="3">Belongs to the GRAS family.</text>
</comment>
<evidence type="ECO:0000256" key="3">
    <source>
        <dbReference type="PROSITE-ProRule" id="PRU01191"/>
    </source>
</evidence>
<evidence type="ECO:0000256" key="2">
    <source>
        <dbReference type="ARBA" id="ARBA00023163"/>
    </source>
</evidence>
<evidence type="ECO:0000256" key="1">
    <source>
        <dbReference type="ARBA" id="ARBA00023015"/>
    </source>
</evidence>
<feature type="region of interest" description="Leucine repeat II (LRII)" evidence="3">
    <location>
        <begin position="468"/>
        <end position="500"/>
    </location>
</feature>
<sequence>MDPFRMENRPTVGFSHLDIRSQELVEADIPSFREQRIGKAHFIHDQPIQNANEYDNITGNCDLSSGILSHIDHILMEEDFDESACMLQEESLDFQAKFTSFYEVLGQKYPPYSPQNESPSHVQSIESAHNYNHSCVDHPNLMTSNNHLVDPNQDSHNLPNYDNYLTSDILSDSSSGVVWDFGRGVSWSHPIGSEVLDYADRVFSLEIRNSCGEKKMKNKNVNVKSLYFETRDMQKFSAVSDITEELSNVSQYILDGSEELLAAYMADLKFSESNKSVDSINNDQANNEAPSGESKLKKRSKKKKDDEVVDLTSLLINCADFIADGGHEAARNLLKQIKLHSSPYGNPSQRLAHYFSDGLEARLAGPSSERFKSLERMPEPSDDLKAHCMSVVFTPFMRFTRFACDKMILMKSSKATRLHIVDFGFSTGFQWPDFIRRLAKRRSGPPSLKITGIDFPLEGPRPAERVEEMGLRLARFAEKYGVPFECITVAEKWEDVTLEKLKIENGDEFDFVVVNFSDGAKNVPDETVNTERSRDTVLNLIRKVKPDVIVHGVVNGAFNKPFFVHRFREALSHYSAMFDIMEAMMGRDKPERMLVERDVFGKAAFNVIACEGLGRVERPETYRQWHVRNVRAGFVGIPFERKLMDDITREVRNFYHKEFVIYEDHHWLLMSWKGRVFYAISLWKPANSWEEGKIGILIARGAPFFVTGFREALFSYSSIFDMLETSIPPENPDAVSKMRRYYHREFVVDEDNRWLLMGWKGRILYALSCWKPA</sequence>
<feature type="compositionally biased region" description="Polar residues" evidence="4">
    <location>
        <begin position="276"/>
        <end position="289"/>
    </location>
</feature>
<comment type="caution">
    <text evidence="5">The sequence shown here is derived from an EMBL/GenBank/DDBJ whole genome shotgun (WGS) entry which is preliminary data.</text>
</comment>
<dbReference type="PANTHER" id="PTHR31636">
    <property type="entry name" value="OSJNBA0084A10.13 PROTEIN-RELATED"/>
    <property type="match status" value="1"/>
</dbReference>
<dbReference type="EMBL" id="BKCP01013181">
    <property type="protein sequence ID" value="GER57270.1"/>
    <property type="molecule type" value="Genomic_DNA"/>
</dbReference>
<evidence type="ECO:0000313" key="6">
    <source>
        <dbReference type="Proteomes" id="UP000325081"/>
    </source>
</evidence>
<keyword evidence="2" id="KW-0804">Transcription</keyword>
<evidence type="ECO:0000256" key="4">
    <source>
        <dbReference type="SAM" id="MobiDB-lite"/>
    </source>
</evidence>
<dbReference type="Pfam" id="PF03514">
    <property type="entry name" value="GRAS"/>
    <property type="match status" value="1"/>
</dbReference>
<feature type="region of interest" description="Disordered" evidence="4">
    <location>
        <begin position="276"/>
        <end position="302"/>
    </location>
</feature>
<keyword evidence="1" id="KW-0805">Transcription regulation</keyword>
<dbReference type="AlphaFoldDB" id="A0A5A7RJA9"/>
<comment type="caution">
    <text evidence="3">Lacks conserved residue(s) required for the propagation of feature annotation.</text>
</comment>
<organism evidence="5 6">
    <name type="scientific">Striga asiatica</name>
    <name type="common">Asiatic witchweed</name>
    <name type="synonym">Buchnera asiatica</name>
    <dbReference type="NCBI Taxonomy" id="4170"/>
    <lineage>
        <taxon>Eukaryota</taxon>
        <taxon>Viridiplantae</taxon>
        <taxon>Streptophyta</taxon>
        <taxon>Embryophyta</taxon>
        <taxon>Tracheophyta</taxon>
        <taxon>Spermatophyta</taxon>
        <taxon>Magnoliopsida</taxon>
        <taxon>eudicotyledons</taxon>
        <taxon>Gunneridae</taxon>
        <taxon>Pentapetalae</taxon>
        <taxon>asterids</taxon>
        <taxon>lamiids</taxon>
        <taxon>Lamiales</taxon>
        <taxon>Orobanchaceae</taxon>
        <taxon>Buchnereae</taxon>
        <taxon>Striga</taxon>
    </lineage>
</organism>
<dbReference type="InterPro" id="IPR005202">
    <property type="entry name" value="TF_GRAS"/>
</dbReference>
<keyword evidence="6" id="KW-1185">Reference proteome</keyword>
<gene>
    <name evidence="5" type="ORF">STAS_35066</name>
</gene>
<protein>
    <submittedName>
        <fullName evidence="5">GRAS family transcription factor</fullName>
    </submittedName>
</protein>